<gene>
    <name evidence="1" type="ORF">SAMN05216377_1204</name>
</gene>
<accession>A0A1G8ACW0</accession>
<sequence length="114" mass="12690">MFEGDIFVSYGQMMIENPAAWDVDYDAEHSFAGQVNGLCGAGMPERLWMFTGLHTGWVRLTVEHHDTSPALDQQWEEIVEAPFTPTGAPLQLMGLMANEAYPLLLPASVPLRVR</sequence>
<dbReference type="STRING" id="366584.SAMN05216377_1204"/>
<dbReference type="EMBL" id="FNBE01000020">
    <property type="protein sequence ID" value="SDH18676.1"/>
    <property type="molecule type" value="Genomic_DNA"/>
</dbReference>
<evidence type="ECO:0000313" key="2">
    <source>
        <dbReference type="Proteomes" id="UP000198967"/>
    </source>
</evidence>
<reference evidence="1 2" key="1">
    <citation type="submission" date="2016-10" db="EMBL/GenBank/DDBJ databases">
        <authorList>
            <person name="de Groot N.N."/>
        </authorList>
    </citation>
    <scope>NUCLEOTIDE SEQUENCE [LARGE SCALE GENOMIC DNA]</scope>
    <source>
        <strain evidence="1 2">CGMCC 4.3143</strain>
    </source>
</reference>
<proteinExistence type="predicted"/>
<keyword evidence="2" id="KW-1185">Reference proteome</keyword>
<protein>
    <submittedName>
        <fullName evidence="1">Uncharacterized protein</fullName>
    </submittedName>
</protein>
<evidence type="ECO:0000313" key="1">
    <source>
        <dbReference type="EMBL" id="SDH18676.1"/>
    </source>
</evidence>
<dbReference type="Proteomes" id="UP000198967">
    <property type="component" value="Unassembled WGS sequence"/>
</dbReference>
<name>A0A1G8ACW0_PSEOR</name>
<organism evidence="1 2">
    <name type="scientific">Pseudonocardia oroxyli</name>
    <dbReference type="NCBI Taxonomy" id="366584"/>
    <lineage>
        <taxon>Bacteria</taxon>
        <taxon>Bacillati</taxon>
        <taxon>Actinomycetota</taxon>
        <taxon>Actinomycetes</taxon>
        <taxon>Pseudonocardiales</taxon>
        <taxon>Pseudonocardiaceae</taxon>
        <taxon>Pseudonocardia</taxon>
    </lineage>
</organism>
<dbReference type="AlphaFoldDB" id="A0A1G8ACW0"/>